<dbReference type="RefSeq" id="XP_028851179.1">
    <property type="nucleotide sequence ID" value="XM_028995346.1"/>
</dbReference>
<reference evidence="9" key="2">
    <citation type="submission" date="2025-08" db="UniProtKB">
        <authorList>
            <consortium name="Ensembl"/>
        </authorList>
    </citation>
    <scope>IDENTIFICATION</scope>
</reference>
<keyword evidence="3" id="KW-0809">Transit peptide</keyword>
<protein>
    <recommendedName>
        <fullName evidence="7">Transcription termination factor 3, mitochondrial</fullName>
    </recommendedName>
    <alternativeName>
        <fullName evidence="8">mTERF domain-containing protein 1, mitochondrial</fullName>
    </alternativeName>
</protein>
<evidence type="ECO:0000313" key="10">
    <source>
        <dbReference type="Proteomes" id="UP000694580"/>
    </source>
</evidence>
<dbReference type="PANTHER" id="PTHR13068">
    <property type="entry name" value="CGI-12 PROTEIN-RELATED"/>
    <property type="match status" value="1"/>
</dbReference>
<dbReference type="GO" id="GO:0005739">
    <property type="term" value="C:mitochondrion"/>
    <property type="evidence" value="ECO:0007669"/>
    <property type="project" value="UniProtKB-SubCell"/>
</dbReference>
<accession>A0AAY4BAK8</accession>
<dbReference type="GeneID" id="114799112"/>
<keyword evidence="10" id="KW-1185">Reference proteome</keyword>
<reference evidence="9" key="3">
    <citation type="submission" date="2025-09" db="UniProtKB">
        <authorList>
            <consortium name="Ensembl"/>
        </authorList>
    </citation>
    <scope>IDENTIFICATION</scope>
</reference>
<evidence type="ECO:0000256" key="3">
    <source>
        <dbReference type="ARBA" id="ARBA00022946"/>
    </source>
</evidence>
<dbReference type="GO" id="GO:0006355">
    <property type="term" value="P:regulation of DNA-templated transcription"/>
    <property type="evidence" value="ECO:0007669"/>
    <property type="project" value="UniProtKB-ARBA"/>
</dbReference>
<keyword evidence="4" id="KW-0805">Transcription regulation</keyword>
<dbReference type="SMART" id="SM00733">
    <property type="entry name" value="Mterf"/>
    <property type="match status" value="5"/>
</dbReference>
<evidence type="ECO:0000256" key="6">
    <source>
        <dbReference type="ARBA" id="ARBA00023163"/>
    </source>
</evidence>
<keyword evidence="5" id="KW-0496">Mitochondrion</keyword>
<dbReference type="Gene3D" id="1.25.70.10">
    <property type="entry name" value="Transcription termination factor 3, mitochondrial"/>
    <property type="match status" value="1"/>
</dbReference>
<dbReference type="Ensembl" id="ENSDCDT00010018934.1">
    <property type="protein sequence ID" value="ENSDCDP00010017870.1"/>
    <property type="gene ID" value="ENSDCDG00010008160.1"/>
</dbReference>
<evidence type="ECO:0000313" key="9">
    <source>
        <dbReference type="Ensembl" id="ENSDCDP00010017870.1"/>
    </source>
</evidence>
<gene>
    <name evidence="9" type="primary">MTERF3</name>
</gene>
<dbReference type="AlphaFoldDB" id="A0AAY4BAK8"/>
<reference evidence="9 10" key="1">
    <citation type="submission" date="2020-06" db="EMBL/GenBank/DDBJ databases">
        <authorList>
            <consortium name="Wellcome Sanger Institute Data Sharing"/>
        </authorList>
    </citation>
    <scope>NUCLEOTIDE SEQUENCE [LARGE SCALE GENOMIC DNA]</scope>
</reference>
<evidence type="ECO:0000256" key="7">
    <source>
        <dbReference type="ARBA" id="ARBA00071275"/>
    </source>
</evidence>
<evidence type="ECO:0000256" key="5">
    <source>
        <dbReference type="ARBA" id="ARBA00023128"/>
    </source>
</evidence>
<evidence type="ECO:0000256" key="1">
    <source>
        <dbReference type="ARBA" id="ARBA00004173"/>
    </source>
</evidence>
<evidence type="ECO:0000256" key="8">
    <source>
        <dbReference type="ARBA" id="ARBA00081775"/>
    </source>
</evidence>
<organism evidence="9 10">
    <name type="scientific">Denticeps clupeoides</name>
    <name type="common">denticle herring</name>
    <dbReference type="NCBI Taxonomy" id="299321"/>
    <lineage>
        <taxon>Eukaryota</taxon>
        <taxon>Metazoa</taxon>
        <taxon>Chordata</taxon>
        <taxon>Craniata</taxon>
        <taxon>Vertebrata</taxon>
        <taxon>Euteleostomi</taxon>
        <taxon>Actinopterygii</taxon>
        <taxon>Neopterygii</taxon>
        <taxon>Teleostei</taxon>
        <taxon>Clupei</taxon>
        <taxon>Clupeiformes</taxon>
        <taxon>Denticipitoidei</taxon>
        <taxon>Denticipitidae</taxon>
        <taxon>Denticeps</taxon>
    </lineage>
</organism>
<dbReference type="GO" id="GO:0061668">
    <property type="term" value="P:mitochondrial ribosome assembly"/>
    <property type="evidence" value="ECO:0007669"/>
    <property type="project" value="TreeGrafter"/>
</dbReference>
<evidence type="ECO:0000256" key="4">
    <source>
        <dbReference type="ARBA" id="ARBA00023015"/>
    </source>
</evidence>
<evidence type="ECO:0000256" key="2">
    <source>
        <dbReference type="ARBA" id="ARBA00007692"/>
    </source>
</evidence>
<dbReference type="FunFam" id="1.25.70.10:FF:000002">
    <property type="entry name" value="transcription termination factor 3, mitochondrial"/>
    <property type="match status" value="1"/>
</dbReference>
<name>A0AAY4BAK8_9TELE</name>
<dbReference type="GO" id="GO:0003676">
    <property type="term" value="F:nucleic acid binding"/>
    <property type="evidence" value="ECO:0007669"/>
    <property type="project" value="InterPro"/>
</dbReference>
<comment type="subcellular location">
    <subcellularLocation>
        <location evidence="1">Mitochondrion</location>
    </subcellularLocation>
</comment>
<comment type="similarity">
    <text evidence="2">Belongs to the mTERF family.</text>
</comment>
<dbReference type="GeneTree" id="ENSGT00390000005801"/>
<dbReference type="Proteomes" id="UP000694580">
    <property type="component" value="Chromosome 11"/>
</dbReference>
<proteinExistence type="inferred from homology"/>
<dbReference type="InterPro" id="IPR003690">
    <property type="entry name" value="MTERF"/>
</dbReference>
<dbReference type="GO" id="GO:0006390">
    <property type="term" value="P:mitochondrial transcription"/>
    <property type="evidence" value="ECO:0007669"/>
    <property type="project" value="TreeGrafter"/>
</dbReference>
<keyword evidence="6" id="KW-0804">Transcription</keyword>
<dbReference type="InterPro" id="IPR038538">
    <property type="entry name" value="MTERF_sf"/>
</dbReference>
<sequence>MVTYSSFIYRIFRQDPMCSPIMHMCQRCIILLRSSGLCFSSSTNVVWQHPISLNTTFSQHLRQVVPLRVTVTERTPEEKWKVCAERGLCTSGAPHGLPQAKDKRALVSYQPKTNATPSLSNIQTVLDLDAAPPLSPFEEISDEEALQIAVTKCLPPVTFSLRDYVDQSQTLTRLVHLGVNLWQLDQRRNVGSMLVRLDFQTDVVPRLLFLKDLGVEDSQLGPLLTKNPFLLTENLDNLSARVSYLKSKKFSSEAVASMVFKAPYLLNFSVKRLDNRLGFFQQQLGLNPSKTRDILTRLPRLLCGNLQPIKENLKVCELEFGFRQGEIQHIVTKVPKVLTANKKKLTQIFDYVHNVMGVPHSLIVKFPQVLNAQFLRVKERHLFLQYLGRAQYDPAHPSYISLDRFVFLPDQDFCTELALSTSRDFEQFQKTL</sequence>
<dbReference type="Pfam" id="PF02536">
    <property type="entry name" value="mTERF"/>
    <property type="match status" value="1"/>
</dbReference>
<dbReference type="PANTHER" id="PTHR13068:SF194">
    <property type="entry name" value="TRANSCRIPTION TERMINATION FACTOR 3, MITOCHONDRIAL"/>
    <property type="match status" value="1"/>
</dbReference>